<name>A0ABR8X8B1_9BACL</name>
<gene>
    <name evidence="2" type="ORF">H9636_02720</name>
</gene>
<dbReference type="EMBL" id="JACSQA010000002">
    <property type="protein sequence ID" value="MBD8025564.1"/>
    <property type="molecule type" value="Genomic_DNA"/>
</dbReference>
<evidence type="ECO:0000313" key="3">
    <source>
        <dbReference type="Proteomes" id="UP000640930"/>
    </source>
</evidence>
<keyword evidence="3" id="KW-1185">Reference proteome</keyword>
<dbReference type="SUPFAM" id="SSF47413">
    <property type="entry name" value="lambda repressor-like DNA-binding domains"/>
    <property type="match status" value="1"/>
</dbReference>
<reference evidence="2 3" key="1">
    <citation type="submission" date="2020-08" db="EMBL/GenBank/DDBJ databases">
        <title>A Genomic Blueprint of the Chicken Gut Microbiome.</title>
        <authorList>
            <person name="Gilroy R."/>
            <person name="Ravi A."/>
            <person name="Getino M."/>
            <person name="Pursley I."/>
            <person name="Horton D.L."/>
            <person name="Alikhan N.-F."/>
            <person name="Baker D."/>
            <person name="Gharbi K."/>
            <person name="Hall N."/>
            <person name="Watson M."/>
            <person name="Adriaenssens E.M."/>
            <person name="Foster-Nyarko E."/>
            <person name="Jarju S."/>
            <person name="Secka A."/>
            <person name="Antonio M."/>
            <person name="Oren A."/>
            <person name="Chaudhuri R."/>
            <person name="La Ragione R.M."/>
            <person name="Hildebrand F."/>
            <person name="Pallen M.J."/>
        </authorList>
    </citation>
    <scope>NUCLEOTIDE SEQUENCE [LARGE SCALE GENOMIC DNA]</scope>
    <source>
        <strain evidence="2 3">Re31</strain>
    </source>
</reference>
<sequence>MIRNNLAALMGERGLKITRVAKDTGISRNTITSIAQNDSEMMRLDTINTLCKYLGVTPCEFYEYEPLDINFAVYVNHINFEIVDEIKDAFISEDHLYINDVNVDVIMDVVKNSQTESFDLHCSLIEDRKFSLSDPGDFNYGIDLKIEFDNAAERKSFVYEVYNKINTSFHQDIYNNLINELTKVMKEWIIDSKKYSLNANATQNFIKGMNHFFVIRNLQSDVFKKF</sequence>
<organism evidence="2 3">
    <name type="scientific">Ureibacillus galli</name>
    <dbReference type="NCBI Taxonomy" id="2762222"/>
    <lineage>
        <taxon>Bacteria</taxon>
        <taxon>Bacillati</taxon>
        <taxon>Bacillota</taxon>
        <taxon>Bacilli</taxon>
        <taxon>Bacillales</taxon>
        <taxon>Caryophanaceae</taxon>
        <taxon>Ureibacillus</taxon>
    </lineage>
</organism>
<evidence type="ECO:0000313" key="2">
    <source>
        <dbReference type="EMBL" id="MBD8025564.1"/>
    </source>
</evidence>
<dbReference type="PROSITE" id="PS50943">
    <property type="entry name" value="HTH_CROC1"/>
    <property type="match status" value="1"/>
</dbReference>
<dbReference type="CDD" id="cd00093">
    <property type="entry name" value="HTH_XRE"/>
    <property type="match status" value="1"/>
</dbReference>
<feature type="domain" description="HTH cro/C1-type" evidence="1">
    <location>
        <begin position="6"/>
        <end position="61"/>
    </location>
</feature>
<dbReference type="InterPro" id="IPR010982">
    <property type="entry name" value="Lambda_DNA-bd_dom_sf"/>
</dbReference>
<dbReference type="RefSeq" id="WP_191706115.1">
    <property type="nucleotide sequence ID" value="NZ_JACSQA010000002.1"/>
</dbReference>
<dbReference type="Proteomes" id="UP000640930">
    <property type="component" value="Unassembled WGS sequence"/>
</dbReference>
<dbReference type="Gene3D" id="1.10.260.40">
    <property type="entry name" value="lambda repressor-like DNA-binding domains"/>
    <property type="match status" value="1"/>
</dbReference>
<comment type="caution">
    <text evidence="2">The sequence shown here is derived from an EMBL/GenBank/DDBJ whole genome shotgun (WGS) entry which is preliminary data.</text>
</comment>
<proteinExistence type="predicted"/>
<protein>
    <submittedName>
        <fullName evidence="2">Helix-turn-helix transcriptional regulator</fullName>
    </submittedName>
</protein>
<dbReference type="InterPro" id="IPR001387">
    <property type="entry name" value="Cro/C1-type_HTH"/>
</dbReference>
<dbReference type="SMART" id="SM00530">
    <property type="entry name" value="HTH_XRE"/>
    <property type="match status" value="1"/>
</dbReference>
<evidence type="ECO:0000259" key="1">
    <source>
        <dbReference type="PROSITE" id="PS50943"/>
    </source>
</evidence>
<dbReference type="Pfam" id="PF13443">
    <property type="entry name" value="HTH_26"/>
    <property type="match status" value="1"/>
</dbReference>
<accession>A0ABR8X8B1</accession>